<protein>
    <recommendedName>
        <fullName evidence="1">ABC transporter domain-containing protein</fullName>
    </recommendedName>
</protein>
<dbReference type="AlphaFoldDB" id="A0A382WID7"/>
<dbReference type="GO" id="GO:0016887">
    <property type="term" value="F:ATP hydrolysis activity"/>
    <property type="evidence" value="ECO:0007669"/>
    <property type="project" value="InterPro"/>
</dbReference>
<name>A0A382WID7_9ZZZZ</name>
<organism evidence="2">
    <name type="scientific">marine metagenome</name>
    <dbReference type="NCBI Taxonomy" id="408172"/>
    <lineage>
        <taxon>unclassified sequences</taxon>
        <taxon>metagenomes</taxon>
        <taxon>ecological metagenomes</taxon>
    </lineage>
</organism>
<dbReference type="Pfam" id="PF00005">
    <property type="entry name" value="ABC_tran"/>
    <property type="match status" value="1"/>
</dbReference>
<dbReference type="InterPro" id="IPR003439">
    <property type="entry name" value="ABC_transporter-like_ATP-bd"/>
</dbReference>
<sequence>VTLDIKYGQTIGIVGESGSGKSTLGKTIINVLRLT</sequence>
<gene>
    <name evidence="2" type="ORF">METZ01_LOCUS411461</name>
</gene>
<dbReference type="EMBL" id="UINC01160131">
    <property type="protein sequence ID" value="SVD58607.1"/>
    <property type="molecule type" value="Genomic_DNA"/>
</dbReference>
<dbReference type="GO" id="GO:0005524">
    <property type="term" value="F:ATP binding"/>
    <property type="evidence" value="ECO:0007669"/>
    <property type="project" value="InterPro"/>
</dbReference>
<evidence type="ECO:0000259" key="1">
    <source>
        <dbReference type="Pfam" id="PF00005"/>
    </source>
</evidence>
<reference evidence="2" key="1">
    <citation type="submission" date="2018-05" db="EMBL/GenBank/DDBJ databases">
        <authorList>
            <person name="Lanie J.A."/>
            <person name="Ng W.-L."/>
            <person name="Kazmierczak K.M."/>
            <person name="Andrzejewski T.M."/>
            <person name="Davidsen T.M."/>
            <person name="Wayne K.J."/>
            <person name="Tettelin H."/>
            <person name="Glass J.I."/>
            <person name="Rusch D."/>
            <person name="Podicherti R."/>
            <person name="Tsui H.-C.T."/>
            <person name="Winkler M.E."/>
        </authorList>
    </citation>
    <scope>NUCLEOTIDE SEQUENCE</scope>
</reference>
<dbReference type="InterPro" id="IPR027417">
    <property type="entry name" value="P-loop_NTPase"/>
</dbReference>
<feature type="non-terminal residue" evidence="2">
    <location>
        <position position="1"/>
    </location>
</feature>
<accession>A0A382WID7</accession>
<evidence type="ECO:0000313" key="2">
    <source>
        <dbReference type="EMBL" id="SVD58607.1"/>
    </source>
</evidence>
<feature type="domain" description="ABC transporter" evidence="1">
    <location>
        <begin position="1"/>
        <end position="32"/>
    </location>
</feature>
<dbReference type="SUPFAM" id="SSF52540">
    <property type="entry name" value="P-loop containing nucleoside triphosphate hydrolases"/>
    <property type="match status" value="1"/>
</dbReference>
<dbReference type="Gene3D" id="3.40.50.300">
    <property type="entry name" value="P-loop containing nucleotide triphosphate hydrolases"/>
    <property type="match status" value="1"/>
</dbReference>
<feature type="non-terminal residue" evidence="2">
    <location>
        <position position="35"/>
    </location>
</feature>
<proteinExistence type="predicted"/>